<gene>
    <name evidence="1" type="primary">nagK_2</name>
    <name evidence="1" type="ORF">ERS137959_00844</name>
</gene>
<dbReference type="InterPro" id="IPR000600">
    <property type="entry name" value="ROK"/>
</dbReference>
<dbReference type="InterPro" id="IPR043129">
    <property type="entry name" value="ATPase_NBD"/>
</dbReference>
<keyword evidence="1" id="KW-0808">Transferase</keyword>
<sequence length="51" mass="6011">MYYGFDMGGTKIELGVFDANLQRIWHKRVPTPREDYSLLLQTLHNLTREAD</sequence>
<name>A0ABP1Y1S4_YEREN</name>
<dbReference type="GO" id="GO:0045127">
    <property type="term" value="F:N-acetylglucosamine kinase activity"/>
    <property type="evidence" value="ECO:0007669"/>
    <property type="project" value="UniProtKB-EC"/>
</dbReference>
<evidence type="ECO:0000313" key="1">
    <source>
        <dbReference type="EMBL" id="CND31239.1"/>
    </source>
</evidence>
<keyword evidence="1" id="KW-0418">Kinase</keyword>
<dbReference type="EC" id="2.7.1.59" evidence="1"/>
<comment type="caution">
    <text evidence="1">The sequence shown here is derived from an EMBL/GenBank/DDBJ whole genome shotgun (WGS) entry which is preliminary data.</text>
</comment>
<dbReference type="Pfam" id="PF00480">
    <property type="entry name" value="ROK"/>
    <property type="match status" value="1"/>
</dbReference>
<dbReference type="Gene3D" id="3.30.420.40">
    <property type="match status" value="1"/>
</dbReference>
<accession>A0ABP1Y1S4</accession>
<evidence type="ECO:0000313" key="2">
    <source>
        <dbReference type="Proteomes" id="UP000041601"/>
    </source>
</evidence>
<reference evidence="1 2" key="1">
    <citation type="submission" date="2015-03" db="EMBL/GenBank/DDBJ databases">
        <authorList>
            <consortium name="Pathogen Informatics"/>
            <person name="Murphy D."/>
        </authorList>
    </citation>
    <scope>NUCLEOTIDE SEQUENCE [LARGE SCALE GENOMIC DNA]</scope>
    <source>
        <strain evidence="1 2">IP05342</strain>
    </source>
</reference>
<dbReference type="Proteomes" id="UP000041601">
    <property type="component" value="Unassembled WGS sequence"/>
</dbReference>
<proteinExistence type="predicted"/>
<dbReference type="EMBL" id="CPXJ01000008">
    <property type="protein sequence ID" value="CND31239.1"/>
    <property type="molecule type" value="Genomic_DNA"/>
</dbReference>
<keyword evidence="2" id="KW-1185">Reference proteome</keyword>
<organism evidence="1 2">
    <name type="scientific">Yersinia enterocolitica</name>
    <dbReference type="NCBI Taxonomy" id="630"/>
    <lineage>
        <taxon>Bacteria</taxon>
        <taxon>Pseudomonadati</taxon>
        <taxon>Pseudomonadota</taxon>
        <taxon>Gammaproteobacteria</taxon>
        <taxon>Enterobacterales</taxon>
        <taxon>Yersiniaceae</taxon>
        <taxon>Yersinia</taxon>
    </lineage>
</organism>
<dbReference type="SUPFAM" id="SSF53067">
    <property type="entry name" value="Actin-like ATPase domain"/>
    <property type="match status" value="1"/>
</dbReference>
<protein>
    <submittedName>
        <fullName evidence="1">N-acetyl-D-glucosamine kinase</fullName>
        <ecNumber evidence="1">2.7.1.59</ecNumber>
    </submittedName>
</protein>